<keyword evidence="1" id="KW-1133">Transmembrane helix</keyword>
<feature type="non-terminal residue" evidence="2">
    <location>
        <position position="1"/>
    </location>
</feature>
<feature type="transmembrane region" description="Helical" evidence="1">
    <location>
        <begin position="44"/>
        <end position="65"/>
    </location>
</feature>
<reference evidence="2 3" key="1">
    <citation type="journal article" date="2011" name="Science">
        <title>Comparative functional genomics of the fission yeasts.</title>
        <authorList>
            <person name="Rhind N."/>
            <person name="Chen Z."/>
            <person name="Yassour M."/>
            <person name="Thompson D.A."/>
            <person name="Haas B.J."/>
            <person name="Habib N."/>
            <person name="Wapinski I."/>
            <person name="Roy S."/>
            <person name="Lin M.F."/>
            <person name="Heiman D.I."/>
            <person name="Young S.K."/>
            <person name="Furuya K."/>
            <person name="Guo Y."/>
            <person name="Pidoux A."/>
            <person name="Chen H.M."/>
            <person name="Robbertse B."/>
            <person name="Goldberg J.M."/>
            <person name="Aoki K."/>
            <person name="Bayne E.H."/>
            <person name="Berlin A.M."/>
            <person name="Desjardins C.A."/>
            <person name="Dobbs E."/>
            <person name="Dukaj L."/>
            <person name="Fan L."/>
            <person name="FitzGerald M.G."/>
            <person name="French C."/>
            <person name="Gujja S."/>
            <person name="Hansen K."/>
            <person name="Keifenheim D."/>
            <person name="Levin J.Z."/>
            <person name="Mosher R.A."/>
            <person name="Mueller C.A."/>
            <person name="Pfiffner J."/>
            <person name="Priest M."/>
            <person name="Russ C."/>
            <person name="Smialowska A."/>
            <person name="Swoboda P."/>
            <person name="Sykes S.M."/>
            <person name="Vaughn M."/>
            <person name="Vengrova S."/>
            <person name="Yoder R."/>
            <person name="Zeng Q."/>
            <person name="Allshire R."/>
            <person name="Baulcombe D."/>
            <person name="Birren B.W."/>
            <person name="Brown W."/>
            <person name="Ekwall K."/>
            <person name="Kellis M."/>
            <person name="Leatherwood J."/>
            <person name="Levin H."/>
            <person name="Margalit H."/>
            <person name="Martienssen R."/>
            <person name="Nieduszynski C.A."/>
            <person name="Spatafora J.W."/>
            <person name="Friedman N."/>
            <person name="Dalgaard J.Z."/>
            <person name="Baumann P."/>
            <person name="Niki H."/>
            <person name="Regev A."/>
            <person name="Nusbaum C."/>
        </authorList>
    </citation>
    <scope>NUCLEOTIDE SEQUENCE [LARGE SCALE GENOMIC DNA]</scope>
    <source>
        <strain evidence="3">OY26 / ATCC MYA-4695 / CBS 11777 / NBRC 106824 / NRRL Y48691</strain>
    </source>
</reference>
<protein>
    <submittedName>
        <fullName evidence="2">Uncharacterized protein</fullName>
    </submittedName>
</protein>
<name>S9VNQ1_SCHCR</name>
<gene>
    <name evidence="2" type="ORF">SPOG_05254</name>
</gene>
<sequence>CYLPPSPRSLLYLVFSILLVYTPSRPTLTNHHHPLPLFFTTNTMTFPIIFFCTFLTHLIQTPLLLHFPFLTSTAHPYPAIFSHCTSPSSLHPTLPLTPTFYLTSTIHTFLSHLPPSIQSYSFLLHPTLSPSLHYPLIHIKSRYFLHILTSSSLYLLTRLVLPFYLPNPPLLRSPTSNETIISLNTFTTLTNYNTFTRLTQH</sequence>
<organism evidence="2 3">
    <name type="scientific">Schizosaccharomyces cryophilus (strain OY26 / ATCC MYA-4695 / CBS 11777 / NBRC 106824 / NRRL Y48691)</name>
    <name type="common">Fission yeast</name>
    <dbReference type="NCBI Taxonomy" id="653667"/>
    <lineage>
        <taxon>Eukaryota</taxon>
        <taxon>Fungi</taxon>
        <taxon>Dikarya</taxon>
        <taxon>Ascomycota</taxon>
        <taxon>Taphrinomycotina</taxon>
        <taxon>Schizosaccharomycetes</taxon>
        <taxon>Schizosaccharomycetales</taxon>
        <taxon>Schizosaccharomycetaceae</taxon>
        <taxon>Schizosaccharomyces</taxon>
    </lineage>
</organism>
<evidence type="ECO:0000313" key="3">
    <source>
        <dbReference type="Proteomes" id="UP000015464"/>
    </source>
</evidence>
<dbReference type="Proteomes" id="UP000015464">
    <property type="component" value="Unassembled WGS sequence"/>
</dbReference>
<dbReference type="GeneID" id="25039350"/>
<accession>S9VNQ1</accession>
<feature type="transmembrane region" description="Helical" evidence="1">
    <location>
        <begin position="9"/>
        <end position="24"/>
    </location>
</feature>
<evidence type="ECO:0000313" key="2">
    <source>
        <dbReference type="EMBL" id="EPY49603.1"/>
    </source>
</evidence>
<dbReference type="RefSeq" id="XP_013025743.1">
    <property type="nucleotide sequence ID" value="XM_013170289.1"/>
</dbReference>
<keyword evidence="1" id="KW-0472">Membrane</keyword>
<keyword evidence="1" id="KW-0812">Transmembrane</keyword>
<dbReference type="HOGENOM" id="CLU_1363321_0_0_1"/>
<evidence type="ECO:0000256" key="1">
    <source>
        <dbReference type="SAM" id="Phobius"/>
    </source>
</evidence>
<dbReference type="AlphaFoldDB" id="S9VNQ1"/>
<proteinExistence type="predicted"/>
<dbReference type="EMBL" id="KE546995">
    <property type="protein sequence ID" value="EPY49603.1"/>
    <property type="molecule type" value="Genomic_DNA"/>
</dbReference>
<keyword evidence="3" id="KW-1185">Reference proteome</keyword>